<reference evidence="3 4" key="1">
    <citation type="submission" date="2016-07" db="EMBL/GenBank/DDBJ databases">
        <title>Draft genome of the white-rot fungus Obba rivulosa 3A-2.</title>
        <authorList>
            <consortium name="DOE Joint Genome Institute"/>
            <person name="Miettinen O."/>
            <person name="Riley R."/>
            <person name="Acob R."/>
            <person name="Barry K."/>
            <person name="Cullen D."/>
            <person name="De Vries R."/>
            <person name="Hainaut M."/>
            <person name="Hatakka A."/>
            <person name="Henrissat B."/>
            <person name="Hilden K."/>
            <person name="Kuo R."/>
            <person name="Labutti K."/>
            <person name="Lipzen A."/>
            <person name="Makela M.R."/>
            <person name="Sandor L."/>
            <person name="Spatafora J.W."/>
            <person name="Grigoriev I.V."/>
            <person name="Hibbett D.S."/>
        </authorList>
    </citation>
    <scope>NUCLEOTIDE SEQUENCE [LARGE SCALE GENOMIC DNA]</scope>
    <source>
        <strain evidence="3 4">3A-2</strain>
    </source>
</reference>
<dbReference type="InterPro" id="IPR045338">
    <property type="entry name" value="DUF6535"/>
</dbReference>
<sequence>WKKCADGVRAHDENLTQTWKDEIDDQLVFVTGLFSAVLTIFNAQVYISLRPDSGVDLSNQILLQISSQLGALFNDSSTQLQKPAFALLVSTTSSASTSSIWINTLCFTNLVLSLASACIGIVVRQWLSHFIS</sequence>
<organism evidence="3 4">
    <name type="scientific">Obba rivulosa</name>
    <dbReference type="NCBI Taxonomy" id="1052685"/>
    <lineage>
        <taxon>Eukaryota</taxon>
        <taxon>Fungi</taxon>
        <taxon>Dikarya</taxon>
        <taxon>Basidiomycota</taxon>
        <taxon>Agaricomycotina</taxon>
        <taxon>Agaricomycetes</taxon>
        <taxon>Polyporales</taxon>
        <taxon>Gelatoporiaceae</taxon>
        <taxon>Obba</taxon>
    </lineage>
</organism>
<dbReference type="Pfam" id="PF20153">
    <property type="entry name" value="DUF6535"/>
    <property type="match status" value="1"/>
</dbReference>
<protein>
    <recommendedName>
        <fullName evidence="2">DUF6535 domain-containing protein</fullName>
    </recommendedName>
</protein>
<dbReference type="EMBL" id="KV722332">
    <property type="protein sequence ID" value="OCH96033.1"/>
    <property type="molecule type" value="Genomic_DNA"/>
</dbReference>
<keyword evidence="4" id="KW-1185">Reference proteome</keyword>
<evidence type="ECO:0000313" key="4">
    <source>
        <dbReference type="Proteomes" id="UP000250043"/>
    </source>
</evidence>
<evidence type="ECO:0000256" key="1">
    <source>
        <dbReference type="SAM" id="Phobius"/>
    </source>
</evidence>
<evidence type="ECO:0000313" key="3">
    <source>
        <dbReference type="EMBL" id="OCH96033.1"/>
    </source>
</evidence>
<evidence type="ECO:0000259" key="2">
    <source>
        <dbReference type="Pfam" id="PF20153"/>
    </source>
</evidence>
<dbReference type="AlphaFoldDB" id="A0A8E2DUS5"/>
<dbReference type="Proteomes" id="UP000250043">
    <property type="component" value="Unassembled WGS sequence"/>
</dbReference>
<dbReference type="OrthoDB" id="2753780at2759"/>
<feature type="transmembrane region" description="Helical" evidence="1">
    <location>
        <begin position="100"/>
        <end position="123"/>
    </location>
</feature>
<accession>A0A8E2DUS5</accession>
<keyword evidence="1" id="KW-0812">Transmembrane</keyword>
<feature type="non-terminal residue" evidence="3">
    <location>
        <position position="132"/>
    </location>
</feature>
<proteinExistence type="predicted"/>
<keyword evidence="1" id="KW-1133">Transmembrane helix</keyword>
<feature type="domain" description="DUF6535" evidence="2">
    <location>
        <begin position="1"/>
        <end position="131"/>
    </location>
</feature>
<feature type="non-terminal residue" evidence="3">
    <location>
        <position position="1"/>
    </location>
</feature>
<gene>
    <name evidence="3" type="ORF">OBBRIDRAFT_702559</name>
</gene>
<keyword evidence="1" id="KW-0472">Membrane</keyword>
<name>A0A8E2DUS5_9APHY</name>
<feature type="transmembrane region" description="Helical" evidence="1">
    <location>
        <begin position="27"/>
        <end position="47"/>
    </location>
</feature>